<feature type="compositionally biased region" description="Basic and acidic residues" evidence="17">
    <location>
        <begin position="612"/>
        <end position="622"/>
    </location>
</feature>
<dbReference type="FunFam" id="3.90.1150.10:FF:000083">
    <property type="entry name" value="O-acetylhomoserine sulfhydrylase"/>
    <property type="match status" value="1"/>
</dbReference>
<keyword evidence="6" id="KW-0028">Amino-acid biosynthesis</keyword>
<keyword evidence="10 18" id="KW-1133">Transmembrane helix</keyword>
<dbReference type="GO" id="GO:0019346">
    <property type="term" value="P:transsulfuration"/>
    <property type="evidence" value="ECO:0007669"/>
    <property type="project" value="InterPro"/>
</dbReference>
<dbReference type="GO" id="GO:0016020">
    <property type="term" value="C:membrane"/>
    <property type="evidence" value="ECO:0007669"/>
    <property type="project" value="UniProtKB-SubCell"/>
</dbReference>
<organism evidence="20 21">
    <name type="scientific">Purpureocillium lavendulum</name>
    <dbReference type="NCBI Taxonomy" id="1247861"/>
    <lineage>
        <taxon>Eukaryota</taxon>
        <taxon>Fungi</taxon>
        <taxon>Dikarya</taxon>
        <taxon>Ascomycota</taxon>
        <taxon>Pezizomycotina</taxon>
        <taxon>Sordariomycetes</taxon>
        <taxon>Hypocreomycetidae</taxon>
        <taxon>Hypocreales</taxon>
        <taxon>Ophiocordycipitaceae</taxon>
        <taxon>Purpureocillium</taxon>
    </lineage>
</organism>
<dbReference type="PROSITE" id="PS00868">
    <property type="entry name" value="CYS_MET_METAB_PP"/>
    <property type="match status" value="1"/>
</dbReference>
<keyword evidence="5" id="KW-0963">Cytoplasm</keyword>
<dbReference type="GO" id="GO:0006535">
    <property type="term" value="P:cysteine biosynthetic process from serine"/>
    <property type="evidence" value="ECO:0007669"/>
    <property type="project" value="TreeGrafter"/>
</dbReference>
<dbReference type="InterPro" id="IPR006235">
    <property type="entry name" value="OAc-hSer/O-AcSer_sulfhydrylase"/>
</dbReference>
<evidence type="ECO:0000313" key="20">
    <source>
        <dbReference type="EMBL" id="KAJ6439525.1"/>
    </source>
</evidence>
<evidence type="ECO:0000256" key="2">
    <source>
        <dbReference type="ARBA" id="ARBA00004141"/>
    </source>
</evidence>
<feature type="transmembrane region" description="Helical" evidence="18">
    <location>
        <begin position="44"/>
        <end position="62"/>
    </location>
</feature>
<sequence length="622" mass="66165">MGRTTTASLRVFQACLAAASLGLSAFVINWFLTNTSRGSPGSVKFLLVASITSLLSLLYLELLPKVYPRGERPWVTLVVASFNTILYFAGFIAYAVFLGGLALCRGAVCTASRVESVVAAAAFWTPADKVLTLDYEEATKAIPIVVTRDEDAGPLPNTATMSDLSKNFETLQLHAGAEPDPTTKARATPIYATTVAIPRATSQATAQVNRADESQSYTFNDSAHGARLFGLKEFGNIYSRIMNPTVDVFEKRIAALEGGVAALAASSGQGAQFIAINTLAHAGDNIVFLPRLGINTKFVDGDKPEDIAAAIDDKTKAVYVESIGNPRYNVPDLEAIAKVAHDAGVPLVVDNTFGAGGYFIRPIDHGADIVVHSATKWIGGHGTTIGGVIVDSGKFDWGKHGKRFPQFVEPSEGYHGLKFWDTFGAISFIIRARVEILRDLGATLNPFAAQQLLLGIETLSLRAERHATNALALAKYLEKSPYVSWVSYPGLESHPYHAAAKKYLKKGSGGVLSFGVKGGAEAGSQVVDGFKLISNLANVGDAKTLAIHPWSTTHEQLSDKEKASSGVTEDLIRISVGIEHIDDIIADFEQSFKVASAATTSGEASQPIAVTGKDHAEAPTAP</sequence>
<dbReference type="InterPro" id="IPR015424">
    <property type="entry name" value="PyrdxlP-dep_Trfase"/>
</dbReference>
<dbReference type="Pfam" id="PF01284">
    <property type="entry name" value="MARVEL"/>
    <property type="match status" value="1"/>
</dbReference>
<feature type="region of interest" description="Disordered" evidence="17">
    <location>
        <begin position="601"/>
        <end position="622"/>
    </location>
</feature>
<dbReference type="NCBIfam" id="TIGR01326">
    <property type="entry name" value="OAH_OAS_sulfhy"/>
    <property type="match status" value="1"/>
</dbReference>
<evidence type="ECO:0000313" key="21">
    <source>
        <dbReference type="Proteomes" id="UP001163105"/>
    </source>
</evidence>
<dbReference type="AlphaFoldDB" id="A0AB34FJZ2"/>
<dbReference type="PANTHER" id="PTHR43797:SF2">
    <property type="entry name" value="HOMOCYSTEINE_CYSTEINE SYNTHASE"/>
    <property type="match status" value="1"/>
</dbReference>
<dbReference type="InterPro" id="IPR015422">
    <property type="entry name" value="PyrdxlP-dep_Trfase_small"/>
</dbReference>
<comment type="cofactor">
    <cofactor evidence="1">
        <name>pyridoxal 5'-phosphate</name>
        <dbReference type="ChEBI" id="CHEBI:597326"/>
    </cofactor>
</comment>
<dbReference type="GO" id="GO:0003961">
    <property type="term" value="F:O-acetylhomoserine aminocarboxypropyltransferase activity"/>
    <property type="evidence" value="ECO:0007669"/>
    <property type="project" value="UniProtKB-EC"/>
</dbReference>
<dbReference type="Proteomes" id="UP001163105">
    <property type="component" value="Unassembled WGS sequence"/>
</dbReference>
<evidence type="ECO:0000256" key="8">
    <source>
        <dbReference type="ARBA" id="ARBA00022692"/>
    </source>
</evidence>
<dbReference type="CDD" id="cd00614">
    <property type="entry name" value="CGS_like"/>
    <property type="match status" value="1"/>
</dbReference>
<keyword evidence="8 18" id="KW-0812">Transmembrane</keyword>
<dbReference type="Gene3D" id="3.90.1150.10">
    <property type="entry name" value="Aspartate Aminotransferase, domain 1"/>
    <property type="match status" value="1"/>
</dbReference>
<dbReference type="InterPro" id="IPR054542">
    <property type="entry name" value="Cys_met_metab_PP"/>
</dbReference>
<comment type="catalytic activity">
    <reaction evidence="14">
        <text>O-acetyl-L-homoserine + hydrogen sulfide = L-homocysteine + acetate</text>
        <dbReference type="Rhea" id="RHEA:27822"/>
        <dbReference type="ChEBI" id="CHEBI:29919"/>
        <dbReference type="ChEBI" id="CHEBI:30089"/>
        <dbReference type="ChEBI" id="CHEBI:57716"/>
        <dbReference type="ChEBI" id="CHEBI:58199"/>
        <dbReference type="EC" id="2.5.1.49"/>
    </reaction>
</comment>
<reference evidence="20" key="1">
    <citation type="submission" date="2023-01" db="EMBL/GenBank/DDBJ databases">
        <title>The growth and conidiation of Purpureocillium lavendulum are regulated by nitrogen source and histone H3K14 acetylation.</title>
        <authorList>
            <person name="Tang P."/>
            <person name="Han J."/>
            <person name="Zhang C."/>
            <person name="Tang P."/>
            <person name="Qi F."/>
            <person name="Zhang K."/>
            <person name="Liang L."/>
        </authorList>
    </citation>
    <scope>NUCLEOTIDE SEQUENCE</scope>
    <source>
        <strain evidence="20">YMF1.00683</strain>
    </source>
</reference>
<dbReference type="InterPro" id="IPR015421">
    <property type="entry name" value="PyrdxlP-dep_Trfase_major"/>
</dbReference>
<keyword evidence="12" id="KW-0486">Methionine biosynthesis</keyword>
<proteinExistence type="inferred from homology"/>
<dbReference type="GO" id="GO:0071269">
    <property type="term" value="P:L-homocysteine biosynthetic process"/>
    <property type="evidence" value="ECO:0007669"/>
    <property type="project" value="TreeGrafter"/>
</dbReference>
<dbReference type="EMBL" id="JAQHRD010000006">
    <property type="protein sequence ID" value="KAJ6439525.1"/>
    <property type="molecule type" value="Genomic_DNA"/>
</dbReference>
<protein>
    <recommendedName>
        <fullName evidence="16">O-acetylhomoserine aminocarboxypropyltransferase</fullName>
        <ecNumber evidence="16">2.5.1.49</ecNumber>
    </recommendedName>
</protein>
<evidence type="ECO:0000256" key="18">
    <source>
        <dbReference type="SAM" id="Phobius"/>
    </source>
</evidence>
<dbReference type="SUPFAM" id="SSF53383">
    <property type="entry name" value="PLP-dependent transferases"/>
    <property type="match status" value="1"/>
</dbReference>
<dbReference type="InterPro" id="IPR008253">
    <property type="entry name" value="Marvel"/>
</dbReference>
<evidence type="ECO:0000256" key="11">
    <source>
        <dbReference type="ARBA" id="ARBA00023136"/>
    </source>
</evidence>
<evidence type="ECO:0000256" key="13">
    <source>
        <dbReference type="ARBA" id="ARBA00050655"/>
    </source>
</evidence>
<comment type="similarity">
    <text evidence="4">Belongs to the trans-sulfuration enzymes family.</text>
</comment>
<dbReference type="GO" id="GO:0005737">
    <property type="term" value="C:cytoplasm"/>
    <property type="evidence" value="ECO:0007669"/>
    <property type="project" value="UniProtKB-SubCell"/>
</dbReference>
<dbReference type="Gene3D" id="3.40.640.10">
    <property type="entry name" value="Type I PLP-dependent aspartate aminotransferase-like (Major domain)"/>
    <property type="match status" value="1"/>
</dbReference>
<dbReference type="FunFam" id="3.40.640.10:FF:000035">
    <property type="entry name" value="O-succinylhomoserine sulfhydrylase"/>
    <property type="match status" value="1"/>
</dbReference>
<dbReference type="EC" id="2.5.1.49" evidence="16"/>
<feature type="transmembrane region" description="Helical" evidence="18">
    <location>
        <begin position="74"/>
        <end position="103"/>
    </location>
</feature>
<evidence type="ECO:0000256" key="5">
    <source>
        <dbReference type="ARBA" id="ARBA00022490"/>
    </source>
</evidence>
<comment type="subcellular location">
    <subcellularLocation>
        <location evidence="3">Cytoplasm</location>
    </subcellularLocation>
    <subcellularLocation>
        <location evidence="2">Membrane</location>
        <topology evidence="2">Multi-pass membrane protein</topology>
    </subcellularLocation>
</comment>
<keyword evidence="11 18" id="KW-0472">Membrane</keyword>
<dbReference type="PANTHER" id="PTHR43797">
    <property type="entry name" value="HOMOCYSTEINE/CYSTEINE SYNTHASE"/>
    <property type="match status" value="1"/>
</dbReference>
<evidence type="ECO:0000256" key="16">
    <source>
        <dbReference type="ARBA" id="ARBA00066529"/>
    </source>
</evidence>
<evidence type="ECO:0000256" key="3">
    <source>
        <dbReference type="ARBA" id="ARBA00004496"/>
    </source>
</evidence>
<dbReference type="InterPro" id="IPR000277">
    <property type="entry name" value="Cys/Met-Metab_PyrdxlP-dep_enz"/>
</dbReference>
<keyword evidence="21" id="KW-1185">Reference proteome</keyword>
<evidence type="ECO:0000256" key="10">
    <source>
        <dbReference type="ARBA" id="ARBA00022989"/>
    </source>
</evidence>
<evidence type="ECO:0000256" key="15">
    <source>
        <dbReference type="ARBA" id="ARBA00060627"/>
    </source>
</evidence>
<dbReference type="GO" id="GO:0030170">
    <property type="term" value="F:pyridoxal phosphate binding"/>
    <property type="evidence" value="ECO:0007669"/>
    <property type="project" value="InterPro"/>
</dbReference>
<evidence type="ECO:0000256" key="4">
    <source>
        <dbReference type="ARBA" id="ARBA00009077"/>
    </source>
</evidence>
<evidence type="ECO:0000259" key="19">
    <source>
        <dbReference type="Pfam" id="PF01284"/>
    </source>
</evidence>
<comment type="pathway">
    <text evidence="15">Amino-acid biosynthesis; L-methionine biosynthesis via de novo pathway; L-homocysteine from O-acetyl-L-homoserine.</text>
</comment>
<evidence type="ECO:0000256" key="17">
    <source>
        <dbReference type="SAM" id="MobiDB-lite"/>
    </source>
</evidence>
<feature type="domain" description="MARVEL" evidence="19">
    <location>
        <begin position="5"/>
        <end position="123"/>
    </location>
</feature>
<evidence type="ECO:0000256" key="12">
    <source>
        <dbReference type="ARBA" id="ARBA00023167"/>
    </source>
</evidence>
<keyword evidence="7" id="KW-0808">Transferase</keyword>
<keyword evidence="9" id="KW-0663">Pyridoxal phosphate</keyword>
<name>A0AB34FJZ2_9HYPO</name>
<comment type="catalytic activity">
    <reaction evidence="13">
        <text>O-acetyl-L-homoserine + methanethiol = L-methionine + acetate + H(+)</text>
        <dbReference type="Rhea" id="RHEA:10048"/>
        <dbReference type="ChEBI" id="CHEBI:15378"/>
        <dbReference type="ChEBI" id="CHEBI:16007"/>
        <dbReference type="ChEBI" id="CHEBI:30089"/>
        <dbReference type="ChEBI" id="CHEBI:57716"/>
        <dbReference type="ChEBI" id="CHEBI:57844"/>
        <dbReference type="EC" id="2.5.1.49"/>
    </reaction>
</comment>
<comment type="caution">
    <text evidence="20">The sequence shown here is derived from an EMBL/GenBank/DDBJ whole genome shotgun (WGS) entry which is preliminary data.</text>
</comment>
<evidence type="ECO:0000256" key="7">
    <source>
        <dbReference type="ARBA" id="ARBA00022679"/>
    </source>
</evidence>
<evidence type="ECO:0000256" key="6">
    <source>
        <dbReference type="ARBA" id="ARBA00022605"/>
    </source>
</evidence>
<feature type="transmembrane region" description="Helical" evidence="18">
    <location>
        <begin position="12"/>
        <end position="32"/>
    </location>
</feature>
<dbReference type="Pfam" id="PF01053">
    <property type="entry name" value="Cys_Met_Meta_PP"/>
    <property type="match status" value="1"/>
</dbReference>
<evidence type="ECO:0000256" key="14">
    <source>
        <dbReference type="ARBA" id="ARBA00052629"/>
    </source>
</evidence>
<evidence type="ECO:0000256" key="9">
    <source>
        <dbReference type="ARBA" id="ARBA00022898"/>
    </source>
</evidence>
<dbReference type="GO" id="GO:0004124">
    <property type="term" value="F:cysteine synthase activity"/>
    <property type="evidence" value="ECO:0007669"/>
    <property type="project" value="TreeGrafter"/>
</dbReference>
<accession>A0AB34FJZ2</accession>
<evidence type="ECO:0000256" key="1">
    <source>
        <dbReference type="ARBA" id="ARBA00001933"/>
    </source>
</evidence>
<gene>
    <name evidence="20" type="primary">MET17</name>
    <name evidence="20" type="ORF">O9K51_07412</name>
</gene>